<evidence type="ECO:0000313" key="2">
    <source>
        <dbReference type="Proteomes" id="UP001054945"/>
    </source>
</evidence>
<dbReference type="AlphaFoldDB" id="A0AAV4RJF1"/>
<dbReference type="Proteomes" id="UP001054945">
    <property type="component" value="Unassembled WGS sequence"/>
</dbReference>
<protein>
    <submittedName>
        <fullName evidence="1">Uncharacterized protein</fullName>
    </submittedName>
</protein>
<gene>
    <name evidence="1" type="ORF">CEXT_569601</name>
</gene>
<proteinExistence type="predicted"/>
<evidence type="ECO:0000313" key="1">
    <source>
        <dbReference type="EMBL" id="GIY20360.1"/>
    </source>
</evidence>
<reference evidence="1 2" key="1">
    <citation type="submission" date="2021-06" db="EMBL/GenBank/DDBJ databases">
        <title>Caerostris extrusa draft genome.</title>
        <authorList>
            <person name="Kono N."/>
            <person name="Arakawa K."/>
        </authorList>
    </citation>
    <scope>NUCLEOTIDE SEQUENCE [LARGE SCALE GENOMIC DNA]</scope>
</reference>
<sequence length="97" mass="10882">MLRQQARPPQVKVAYLSKTCPILNTAGRTVMNRKKKNQQKESVLLFETCGLRHCDRQEALSDRASIKMESRLSAPRLSCQPRGAIISAPFLSLISGR</sequence>
<dbReference type="EMBL" id="BPLR01007868">
    <property type="protein sequence ID" value="GIY20360.1"/>
    <property type="molecule type" value="Genomic_DNA"/>
</dbReference>
<organism evidence="1 2">
    <name type="scientific">Caerostris extrusa</name>
    <name type="common">Bark spider</name>
    <name type="synonym">Caerostris bankana</name>
    <dbReference type="NCBI Taxonomy" id="172846"/>
    <lineage>
        <taxon>Eukaryota</taxon>
        <taxon>Metazoa</taxon>
        <taxon>Ecdysozoa</taxon>
        <taxon>Arthropoda</taxon>
        <taxon>Chelicerata</taxon>
        <taxon>Arachnida</taxon>
        <taxon>Araneae</taxon>
        <taxon>Araneomorphae</taxon>
        <taxon>Entelegynae</taxon>
        <taxon>Araneoidea</taxon>
        <taxon>Araneidae</taxon>
        <taxon>Caerostris</taxon>
    </lineage>
</organism>
<comment type="caution">
    <text evidence="1">The sequence shown here is derived from an EMBL/GenBank/DDBJ whole genome shotgun (WGS) entry which is preliminary data.</text>
</comment>
<keyword evidence="2" id="KW-1185">Reference proteome</keyword>
<accession>A0AAV4RJF1</accession>
<name>A0AAV4RJF1_CAEEX</name>